<dbReference type="SMART" id="SM00028">
    <property type="entry name" value="TPR"/>
    <property type="match status" value="2"/>
</dbReference>
<comment type="similarity">
    <text evidence="2">Belongs to the CpoB family.</text>
</comment>
<comment type="caution">
    <text evidence="7">The sequence shown here is derived from an EMBL/GenBank/DDBJ whole genome shotgun (WGS) entry which is preliminary data.</text>
</comment>
<dbReference type="InterPro" id="IPR014162">
    <property type="entry name" value="CpoB_C"/>
</dbReference>
<dbReference type="Gene3D" id="1.25.40.10">
    <property type="entry name" value="Tetratricopeptide repeat domain"/>
    <property type="match status" value="1"/>
</dbReference>
<evidence type="ECO:0000256" key="2">
    <source>
        <dbReference type="HAMAP-Rule" id="MF_02066"/>
    </source>
</evidence>
<comment type="function">
    <text evidence="2">Mediates coordination of peptidoglycan synthesis and outer membrane constriction during cell division.</text>
</comment>
<feature type="compositionally biased region" description="Low complexity" evidence="4">
    <location>
        <begin position="98"/>
        <end position="108"/>
    </location>
</feature>
<dbReference type="GO" id="GO:0043093">
    <property type="term" value="P:FtsZ-dependent cytokinesis"/>
    <property type="evidence" value="ECO:0007669"/>
    <property type="project" value="UniProtKB-UniRule"/>
</dbReference>
<accession>A0A2T4CXL3</accession>
<keyword evidence="2" id="KW-0131">Cell cycle</keyword>
<feature type="domain" description="Outer membrane lipoprotein BamD-like" evidence="5">
    <location>
        <begin position="152"/>
        <end position="272"/>
    </location>
</feature>
<evidence type="ECO:0000256" key="3">
    <source>
        <dbReference type="PROSITE-ProRule" id="PRU00339"/>
    </source>
</evidence>
<dbReference type="Gene3D" id="1.20.5.110">
    <property type="match status" value="1"/>
</dbReference>
<dbReference type="GO" id="GO:0030288">
    <property type="term" value="C:outer membrane-bounded periplasmic space"/>
    <property type="evidence" value="ECO:0007669"/>
    <property type="project" value="UniProtKB-UniRule"/>
</dbReference>
<dbReference type="EMBL" id="PYVN01000026">
    <property type="protein sequence ID" value="PTB86268.1"/>
    <property type="molecule type" value="Genomic_DNA"/>
</dbReference>
<feature type="domain" description="YbgF trimerisation" evidence="6">
    <location>
        <begin position="31"/>
        <end position="101"/>
    </location>
</feature>
<feature type="signal peptide" evidence="2">
    <location>
        <begin position="1"/>
        <end position="26"/>
    </location>
</feature>
<evidence type="ECO:0000259" key="5">
    <source>
        <dbReference type="Pfam" id="PF13525"/>
    </source>
</evidence>
<comment type="subcellular location">
    <subcellularLocation>
        <location evidence="2">Periplasm</location>
    </subcellularLocation>
</comment>
<feature type="chain" id="PRO_5015794242" description="Cell division coordinator CpoB" evidence="2">
    <location>
        <begin position="27"/>
        <end position="276"/>
    </location>
</feature>
<evidence type="ECO:0000256" key="1">
    <source>
        <dbReference type="ARBA" id="ARBA00022729"/>
    </source>
</evidence>
<protein>
    <recommendedName>
        <fullName evidence="2">Cell division coordinator CpoB</fullName>
    </recommendedName>
</protein>
<dbReference type="InterPro" id="IPR011990">
    <property type="entry name" value="TPR-like_helical_dom_sf"/>
</dbReference>
<dbReference type="GO" id="GO:0070206">
    <property type="term" value="P:protein trimerization"/>
    <property type="evidence" value="ECO:0007669"/>
    <property type="project" value="InterPro"/>
</dbReference>
<keyword evidence="3" id="KW-0802">TPR repeat</keyword>
<keyword evidence="1 2" id="KW-0732">Signal</keyword>
<proteinExistence type="inferred from homology"/>
<dbReference type="Pfam" id="PF16331">
    <property type="entry name" value="TolA_bind_tri"/>
    <property type="match status" value="1"/>
</dbReference>
<feature type="region of interest" description="Disordered" evidence="4">
    <location>
        <begin position="98"/>
        <end position="141"/>
    </location>
</feature>
<reference evidence="7" key="1">
    <citation type="submission" date="2018-03" db="EMBL/GenBank/DDBJ databases">
        <title>Cross-interface Injection: A General Nanoliter Liquid Handling Method Applied to Single Cells Genome Amplification Automated Nanoliter Liquid Handling Applied to Single Cell Multiple Displacement Amplification.</title>
        <authorList>
            <person name="Yun J."/>
            <person name="Xu P."/>
            <person name="Xu J."/>
            <person name="Dai X."/>
            <person name="Wang Y."/>
            <person name="Zheng X."/>
            <person name="Cao C."/>
            <person name="Yi Q."/>
            <person name="Zhu Y."/>
            <person name="Wang L."/>
            <person name="Dong Z."/>
            <person name="Huang Y."/>
            <person name="Huang L."/>
            <person name="Du W."/>
        </authorList>
    </citation>
    <scope>NUCLEOTIDE SEQUENCE [LARGE SCALE GENOMIC DNA]</scope>
    <source>
        <strain evidence="7">Z-D3-2</strain>
    </source>
</reference>
<dbReference type="InterPro" id="IPR019734">
    <property type="entry name" value="TPR_rpt"/>
</dbReference>
<dbReference type="InterPro" id="IPR032519">
    <property type="entry name" value="YbgF_tri"/>
</dbReference>
<organism evidence="7">
    <name type="scientific">Pseudidiomarina aestuarii</name>
    <dbReference type="NCBI Taxonomy" id="624146"/>
    <lineage>
        <taxon>Bacteria</taxon>
        <taxon>Pseudomonadati</taxon>
        <taxon>Pseudomonadota</taxon>
        <taxon>Gammaproteobacteria</taxon>
        <taxon>Alteromonadales</taxon>
        <taxon>Idiomarinaceae</taxon>
        <taxon>Pseudidiomarina</taxon>
    </lineage>
</organism>
<dbReference type="SUPFAM" id="SSF48452">
    <property type="entry name" value="TPR-like"/>
    <property type="match status" value="1"/>
</dbReference>
<name>A0A2T4CXL3_9GAMM</name>
<dbReference type="HAMAP" id="MF_02066">
    <property type="entry name" value="CpoB"/>
    <property type="match status" value="1"/>
</dbReference>
<evidence type="ECO:0000313" key="7">
    <source>
        <dbReference type="EMBL" id="PTB86268.1"/>
    </source>
</evidence>
<gene>
    <name evidence="7" type="primary">ygbF</name>
    <name evidence="2" type="synonym">cpoB</name>
    <name evidence="7" type="ORF">C9940_03095</name>
</gene>
<feature type="repeat" description="TPR" evidence="3">
    <location>
        <begin position="188"/>
        <end position="221"/>
    </location>
</feature>
<dbReference type="NCBIfam" id="TIGR02795">
    <property type="entry name" value="tol_pal_ybgF"/>
    <property type="match status" value="1"/>
</dbReference>
<keyword evidence="2" id="KW-0574">Periplasm</keyword>
<dbReference type="PROSITE" id="PS50005">
    <property type="entry name" value="TPR"/>
    <property type="match status" value="1"/>
</dbReference>
<sequence length="276" mass="30713" precursor="true">MPFKKQKQLAIVLMVGAILAPAVSWAEEEALQARVDRLERIIQGQGLTSLLTQVDQLQREIQRLNGANEELNHQIEQIQKRQREQYLDLDQRITEIQQQASVSQAPSVIDSPSMDNNSIDEELADGGLQNTPTDQTDAGESAPVPVAVESGEAAYQSALQDLRGGRYQEALSALGAFPQNYPNSSYLPNVYYWQGEAHYVLREFDKAIVAFDKVISSYPDSNKVADALLKRGFSEYETGDTSKAQASLNQVIEQYPDTSASRLAKVRLDRIQQNAQ</sequence>
<dbReference type="InterPro" id="IPR039565">
    <property type="entry name" value="BamD-like"/>
</dbReference>
<evidence type="ECO:0000256" key="4">
    <source>
        <dbReference type="SAM" id="MobiDB-lite"/>
    </source>
</evidence>
<dbReference type="InterPro" id="IPR034706">
    <property type="entry name" value="CpoB"/>
</dbReference>
<dbReference type="AlphaFoldDB" id="A0A2T4CXL3"/>
<evidence type="ECO:0000259" key="6">
    <source>
        <dbReference type="Pfam" id="PF16331"/>
    </source>
</evidence>
<keyword evidence="2" id="KW-0132">Cell division</keyword>
<feature type="compositionally biased region" description="Polar residues" evidence="4">
    <location>
        <begin position="128"/>
        <end position="138"/>
    </location>
</feature>
<dbReference type="Pfam" id="PF13525">
    <property type="entry name" value="YfiO"/>
    <property type="match status" value="1"/>
</dbReference>